<sequence>MRRVGVALTTSGGPDTTVRRVHTHRRSQRPWERLTGCAVRTPSRSPTPRPAPCPCAPLASPATCPRVSNMHALDLAPVEGQRVNMPQKRSHLAQLRDPRRSSNIGRSAVCLGSL</sequence>
<accession>A0A0D2P3Q8</accession>
<evidence type="ECO:0000313" key="3">
    <source>
        <dbReference type="Proteomes" id="UP000054270"/>
    </source>
</evidence>
<dbReference type="Proteomes" id="UP000054270">
    <property type="component" value="Unassembled WGS sequence"/>
</dbReference>
<gene>
    <name evidence="2" type="ORF">HYPSUDRAFT_598519</name>
</gene>
<dbReference type="AlphaFoldDB" id="A0A0D2P3Q8"/>
<feature type="region of interest" description="Disordered" evidence="1">
    <location>
        <begin position="1"/>
        <end position="31"/>
    </location>
</feature>
<keyword evidence="3" id="KW-1185">Reference proteome</keyword>
<protein>
    <submittedName>
        <fullName evidence="2">Uncharacterized protein</fullName>
    </submittedName>
</protein>
<reference evidence="3" key="1">
    <citation type="submission" date="2014-04" db="EMBL/GenBank/DDBJ databases">
        <title>Evolutionary Origins and Diversification of the Mycorrhizal Mutualists.</title>
        <authorList>
            <consortium name="DOE Joint Genome Institute"/>
            <consortium name="Mycorrhizal Genomics Consortium"/>
            <person name="Kohler A."/>
            <person name="Kuo A."/>
            <person name="Nagy L.G."/>
            <person name="Floudas D."/>
            <person name="Copeland A."/>
            <person name="Barry K.W."/>
            <person name="Cichocki N."/>
            <person name="Veneault-Fourrey C."/>
            <person name="LaButti K."/>
            <person name="Lindquist E.A."/>
            <person name="Lipzen A."/>
            <person name="Lundell T."/>
            <person name="Morin E."/>
            <person name="Murat C."/>
            <person name="Riley R."/>
            <person name="Ohm R."/>
            <person name="Sun H."/>
            <person name="Tunlid A."/>
            <person name="Henrissat B."/>
            <person name="Grigoriev I.V."/>
            <person name="Hibbett D.S."/>
            <person name="Martin F."/>
        </authorList>
    </citation>
    <scope>NUCLEOTIDE SEQUENCE [LARGE SCALE GENOMIC DNA]</scope>
    <source>
        <strain evidence="3">FD-334 SS-4</strain>
    </source>
</reference>
<name>A0A0D2P3Q8_HYPSF</name>
<feature type="compositionally biased region" description="Basic residues" evidence="1">
    <location>
        <begin position="19"/>
        <end position="28"/>
    </location>
</feature>
<feature type="region of interest" description="Disordered" evidence="1">
    <location>
        <begin position="85"/>
        <end position="114"/>
    </location>
</feature>
<evidence type="ECO:0000256" key="1">
    <source>
        <dbReference type="SAM" id="MobiDB-lite"/>
    </source>
</evidence>
<organism evidence="2 3">
    <name type="scientific">Hypholoma sublateritium (strain FD-334 SS-4)</name>
    <dbReference type="NCBI Taxonomy" id="945553"/>
    <lineage>
        <taxon>Eukaryota</taxon>
        <taxon>Fungi</taxon>
        <taxon>Dikarya</taxon>
        <taxon>Basidiomycota</taxon>
        <taxon>Agaricomycotina</taxon>
        <taxon>Agaricomycetes</taxon>
        <taxon>Agaricomycetidae</taxon>
        <taxon>Agaricales</taxon>
        <taxon>Agaricineae</taxon>
        <taxon>Strophariaceae</taxon>
        <taxon>Hypholoma</taxon>
    </lineage>
</organism>
<dbReference type="EMBL" id="KN817544">
    <property type="protein sequence ID" value="KJA23311.1"/>
    <property type="molecule type" value="Genomic_DNA"/>
</dbReference>
<proteinExistence type="predicted"/>
<evidence type="ECO:0000313" key="2">
    <source>
        <dbReference type="EMBL" id="KJA23311.1"/>
    </source>
</evidence>